<dbReference type="Pfam" id="PF02906">
    <property type="entry name" value="Fe_hyd_lg_C"/>
    <property type="match status" value="1"/>
</dbReference>
<dbReference type="PROSITE" id="PS51656">
    <property type="entry name" value="4FE4S"/>
    <property type="match status" value="1"/>
</dbReference>
<comment type="caution">
    <text evidence="7">The sequence shown here is derived from an EMBL/GenBank/DDBJ whole genome shotgun (WGS) entry which is preliminary data.</text>
</comment>
<dbReference type="PROSITE" id="PS51379">
    <property type="entry name" value="4FE4S_FER_2"/>
    <property type="match status" value="1"/>
</dbReference>
<evidence type="ECO:0000256" key="1">
    <source>
        <dbReference type="ARBA" id="ARBA00022485"/>
    </source>
</evidence>
<keyword evidence="1" id="KW-0004">4Fe-4S</keyword>
<dbReference type="SUPFAM" id="SSF55785">
    <property type="entry name" value="PYP-like sensor domain (PAS domain)"/>
    <property type="match status" value="1"/>
</dbReference>
<dbReference type="InterPro" id="IPR004108">
    <property type="entry name" value="Fe_hydrogenase_lsu_C"/>
</dbReference>
<dbReference type="Pfam" id="PF04060">
    <property type="entry name" value="FeS"/>
    <property type="match status" value="1"/>
</dbReference>
<dbReference type="SUPFAM" id="SSF54862">
    <property type="entry name" value="4Fe-4S ferredoxins"/>
    <property type="match status" value="1"/>
</dbReference>
<evidence type="ECO:0000313" key="8">
    <source>
        <dbReference type="Proteomes" id="UP000028542"/>
    </source>
</evidence>
<dbReference type="InterPro" id="IPR009016">
    <property type="entry name" value="Fe_hydrogenase"/>
</dbReference>
<dbReference type="InterPro" id="IPR007202">
    <property type="entry name" value="4Fe-4S_dom"/>
</dbReference>
<dbReference type="Gene3D" id="3.30.450.20">
    <property type="entry name" value="PAS domain"/>
    <property type="match status" value="1"/>
</dbReference>
<sequence length="568" mass="63908">MQVMNFSSANCKNCYKCVRTCTVKAIEVLNDQAKIQEDRCIFCGHCLVVCPQNARHVLSDIDDVKAALNSNKTVVAQLAPAFRGVFSHPSKLITALRKLGFSYIEEVSIGAELVTQEYECRIDCSSSSEFITSCCPSIVMLIEKYYPELIPLVLPVSSPMVAHGKSIKNRYEEPYTVFIGPCVSKKYEALSESNLGFVDSVLTFDEIIDYIKENGIEYSELEDGEVDFSGTTRGDRYPVVGGILNAIRPTIDKKDLNVIRVHGLENCKVILEELKNSTLKNVCIELSACNESCLGGPGTLSDNESVYTRLQRIQDYLKTKNNNSKVININKDNLNLTRNFENKKIHMLTPKDDEIKVLLKQMGKYTKEDELNCGACGYNTCVEKAIAVYNGMSEVEMCVPYMRSLAENMNSEIFKNSPNALIIIDDNLLIKDINPSGRRMFLNCEKESIIGVPITEIIHDLDFKKVANTKKNILGKKVFYSKLDFHGYKSVIYIKNHSSLLITFTDITEEENRKLELTELKRKSIDVTQTIINKQMMVAQEIASLLGETTAETKVAILELKKVLEEED</sequence>
<dbReference type="GO" id="GO:0051539">
    <property type="term" value="F:4 iron, 4 sulfur cluster binding"/>
    <property type="evidence" value="ECO:0007669"/>
    <property type="project" value="UniProtKB-KW"/>
</dbReference>
<keyword evidence="2" id="KW-0479">Metal-binding</keyword>
<dbReference type="eggNOG" id="COG1145">
    <property type="taxonomic scope" value="Bacteria"/>
</dbReference>
<dbReference type="CDD" id="cd00130">
    <property type="entry name" value="PAS"/>
    <property type="match status" value="1"/>
</dbReference>
<protein>
    <submittedName>
        <fullName evidence="7">PAS/PAC sensor protein</fullName>
    </submittedName>
</protein>
<dbReference type="PANTHER" id="PTHR11615">
    <property type="entry name" value="NITRATE, FORMATE, IRON DEHYDROGENASE"/>
    <property type="match status" value="1"/>
</dbReference>
<evidence type="ECO:0000256" key="2">
    <source>
        <dbReference type="ARBA" id="ARBA00022723"/>
    </source>
</evidence>
<keyword evidence="4" id="KW-0411">Iron-sulfur</keyword>
<name>A0A084JCQ0_9CLOT</name>
<evidence type="ECO:0000259" key="5">
    <source>
        <dbReference type="PROSITE" id="PS51379"/>
    </source>
</evidence>
<dbReference type="InterPro" id="IPR050340">
    <property type="entry name" value="Cytosolic_Fe-S_CAF"/>
</dbReference>
<evidence type="ECO:0000256" key="3">
    <source>
        <dbReference type="ARBA" id="ARBA00023004"/>
    </source>
</evidence>
<feature type="domain" description="4Fe-4S ferredoxin-type" evidence="5">
    <location>
        <begin position="31"/>
        <end position="60"/>
    </location>
</feature>
<dbReference type="Gene3D" id="3.40.950.10">
    <property type="entry name" value="Fe-only Hydrogenase (Larger Subunit), Chain L, domain 3"/>
    <property type="match status" value="1"/>
</dbReference>
<gene>
    <name evidence="7" type="ORF">IO99_08455</name>
</gene>
<dbReference type="GO" id="GO:0046872">
    <property type="term" value="F:metal ion binding"/>
    <property type="evidence" value="ECO:0007669"/>
    <property type="project" value="UniProtKB-KW"/>
</dbReference>
<organism evidence="7 8">
    <name type="scientific">Clostridium sulfidigenes</name>
    <dbReference type="NCBI Taxonomy" id="318464"/>
    <lineage>
        <taxon>Bacteria</taxon>
        <taxon>Bacillati</taxon>
        <taxon>Bacillota</taxon>
        <taxon>Clostridia</taxon>
        <taxon>Eubacteriales</taxon>
        <taxon>Clostridiaceae</taxon>
        <taxon>Clostridium</taxon>
    </lineage>
</organism>
<dbReference type="RefSeq" id="WP_035132245.1">
    <property type="nucleotide sequence ID" value="NZ_JPMD01000018.1"/>
</dbReference>
<accession>A0A084JCQ0</accession>
<reference evidence="7 8" key="1">
    <citation type="submission" date="2014-07" db="EMBL/GenBank/DDBJ databases">
        <title>Draft genome of Clostridium sulfidigenes 113A isolated from sediments associated with methane hydrate from Krishna Godavari basin.</title>
        <authorList>
            <person name="Honkalas V.S."/>
            <person name="Dabir A.P."/>
            <person name="Arora P."/>
            <person name="Dhakephalkar P.K."/>
        </authorList>
    </citation>
    <scope>NUCLEOTIDE SEQUENCE [LARGE SCALE GENOMIC DNA]</scope>
    <source>
        <strain evidence="7 8">113A</strain>
    </source>
</reference>
<evidence type="ECO:0000313" key="7">
    <source>
        <dbReference type="EMBL" id="KEZ86734.1"/>
    </source>
</evidence>
<dbReference type="AlphaFoldDB" id="A0A084JCQ0"/>
<feature type="domain" description="4Fe-4S" evidence="6">
    <location>
        <begin position="354"/>
        <end position="415"/>
    </location>
</feature>
<evidence type="ECO:0000256" key="4">
    <source>
        <dbReference type="ARBA" id="ARBA00023014"/>
    </source>
</evidence>
<dbReference type="eggNOG" id="COG4624">
    <property type="taxonomic scope" value="Bacteria"/>
</dbReference>
<dbReference type="EMBL" id="JPMD01000018">
    <property type="protein sequence ID" value="KEZ86734.1"/>
    <property type="molecule type" value="Genomic_DNA"/>
</dbReference>
<evidence type="ECO:0000259" key="6">
    <source>
        <dbReference type="PROSITE" id="PS51656"/>
    </source>
</evidence>
<dbReference type="InterPro" id="IPR000014">
    <property type="entry name" value="PAS"/>
</dbReference>
<dbReference type="Pfam" id="PF12838">
    <property type="entry name" value="Fer4_7"/>
    <property type="match status" value="1"/>
</dbReference>
<dbReference type="SUPFAM" id="SSF53920">
    <property type="entry name" value="Fe-only hydrogenase"/>
    <property type="match status" value="1"/>
</dbReference>
<dbReference type="STRING" id="318464.IO99_08455"/>
<dbReference type="PROSITE" id="PS00198">
    <property type="entry name" value="4FE4S_FER_1"/>
    <property type="match status" value="1"/>
</dbReference>
<keyword evidence="3" id="KW-0408">Iron</keyword>
<proteinExistence type="predicted"/>
<dbReference type="InterPro" id="IPR017896">
    <property type="entry name" value="4Fe4S_Fe-S-bd"/>
</dbReference>
<dbReference type="Gene3D" id="3.30.70.20">
    <property type="match status" value="1"/>
</dbReference>
<dbReference type="InterPro" id="IPR035965">
    <property type="entry name" value="PAS-like_dom_sf"/>
</dbReference>
<keyword evidence="8" id="KW-1185">Reference proteome</keyword>
<dbReference type="SMART" id="SM00091">
    <property type="entry name" value="PAS"/>
    <property type="match status" value="1"/>
</dbReference>
<dbReference type="InterPro" id="IPR017900">
    <property type="entry name" value="4Fe4S_Fe_S_CS"/>
</dbReference>
<dbReference type="Proteomes" id="UP000028542">
    <property type="component" value="Unassembled WGS sequence"/>
</dbReference>
<dbReference type="Gene3D" id="1.10.15.40">
    <property type="entry name" value="Electron transport complex subunit B, putative Fe-S cluster"/>
    <property type="match status" value="1"/>
</dbReference>